<feature type="transmembrane region" description="Helical" evidence="8">
    <location>
        <begin position="166"/>
        <end position="188"/>
    </location>
</feature>
<feature type="transmembrane region" description="Helical" evidence="8">
    <location>
        <begin position="113"/>
        <end position="131"/>
    </location>
</feature>
<evidence type="ECO:0000256" key="4">
    <source>
        <dbReference type="ARBA" id="ARBA00022692"/>
    </source>
</evidence>
<evidence type="ECO:0000256" key="8">
    <source>
        <dbReference type="SAM" id="Phobius"/>
    </source>
</evidence>
<dbReference type="PANTHER" id="PTHR30509">
    <property type="entry name" value="P-HYDROXYBENZOIC ACID EFFLUX PUMP SUBUNIT-RELATED"/>
    <property type="match status" value="1"/>
</dbReference>
<comment type="subcellular location">
    <subcellularLocation>
        <location evidence="1">Cell membrane</location>
        <topology evidence="1">Multi-pass membrane protein</topology>
    </subcellularLocation>
</comment>
<keyword evidence="2" id="KW-0813">Transport</keyword>
<evidence type="ECO:0000256" key="6">
    <source>
        <dbReference type="ARBA" id="ARBA00023136"/>
    </source>
</evidence>
<dbReference type="AlphaFoldDB" id="A0A193GAD0"/>
<dbReference type="InterPro" id="IPR006726">
    <property type="entry name" value="PHBA_efflux_AaeB/fusaric-R"/>
</dbReference>
<feature type="region of interest" description="Disordered" evidence="7">
    <location>
        <begin position="308"/>
        <end position="341"/>
    </location>
</feature>
<evidence type="ECO:0000256" key="7">
    <source>
        <dbReference type="SAM" id="MobiDB-lite"/>
    </source>
</evidence>
<keyword evidence="6 8" id="KW-0472">Membrane</keyword>
<evidence type="ECO:0000313" key="9">
    <source>
        <dbReference type="EMBL" id="ANN76224.1"/>
    </source>
</evidence>
<feature type="transmembrane region" description="Helical" evidence="8">
    <location>
        <begin position="136"/>
        <end position="154"/>
    </location>
</feature>
<name>A0A193GAD0_9BORD</name>
<evidence type="ECO:0000256" key="2">
    <source>
        <dbReference type="ARBA" id="ARBA00022448"/>
    </source>
</evidence>
<feature type="compositionally biased region" description="Basic and acidic residues" evidence="7">
    <location>
        <begin position="319"/>
        <end position="328"/>
    </location>
</feature>
<protein>
    <recommendedName>
        <fullName evidence="11">FUSC family protein</fullName>
    </recommendedName>
</protein>
<accession>A0A193GAD0</accession>
<keyword evidence="5 8" id="KW-1133">Transmembrane helix</keyword>
<dbReference type="GO" id="GO:0022857">
    <property type="term" value="F:transmembrane transporter activity"/>
    <property type="evidence" value="ECO:0007669"/>
    <property type="project" value="InterPro"/>
</dbReference>
<dbReference type="EMBL" id="CP016172">
    <property type="protein sequence ID" value="ANN76224.1"/>
    <property type="molecule type" value="Genomic_DNA"/>
</dbReference>
<evidence type="ECO:0000256" key="5">
    <source>
        <dbReference type="ARBA" id="ARBA00022989"/>
    </source>
</evidence>
<evidence type="ECO:0000313" key="10">
    <source>
        <dbReference type="Proteomes" id="UP000091926"/>
    </source>
</evidence>
<keyword evidence="4 8" id="KW-0812">Transmembrane</keyword>
<proteinExistence type="predicted"/>
<dbReference type="STRING" id="463014.BAU07_03025"/>
<evidence type="ECO:0000256" key="1">
    <source>
        <dbReference type="ARBA" id="ARBA00004651"/>
    </source>
</evidence>
<feature type="compositionally biased region" description="Low complexity" evidence="7">
    <location>
        <begin position="308"/>
        <end position="318"/>
    </location>
</feature>
<organism evidence="9 10">
    <name type="scientific">Bordetella flabilis</name>
    <dbReference type="NCBI Taxonomy" id="463014"/>
    <lineage>
        <taxon>Bacteria</taxon>
        <taxon>Pseudomonadati</taxon>
        <taxon>Pseudomonadota</taxon>
        <taxon>Betaproteobacteria</taxon>
        <taxon>Burkholderiales</taxon>
        <taxon>Alcaligenaceae</taxon>
        <taxon>Bordetella</taxon>
    </lineage>
</organism>
<dbReference type="KEGG" id="bfz:BAU07_03025"/>
<evidence type="ECO:0008006" key="11">
    <source>
        <dbReference type="Google" id="ProtNLM"/>
    </source>
</evidence>
<dbReference type="PANTHER" id="PTHR30509:SF9">
    <property type="entry name" value="MULTIDRUG RESISTANCE PROTEIN MDTO"/>
    <property type="match status" value="1"/>
</dbReference>
<dbReference type="Pfam" id="PF04632">
    <property type="entry name" value="FUSC"/>
    <property type="match status" value="1"/>
</dbReference>
<reference evidence="9 10" key="1">
    <citation type="submission" date="2016-06" db="EMBL/GenBank/DDBJ databases">
        <title>Complete genome sequences of Bordetella bronchialis and Bordetella flabilis.</title>
        <authorList>
            <person name="LiPuma J.J."/>
            <person name="Spilker T."/>
        </authorList>
    </citation>
    <scope>NUCLEOTIDE SEQUENCE [LARGE SCALE GENOMIC DNA]</scope>
    <source>
        <strain evidence="9 10">AU10664</strain>
    </source>
</reference>
<dbReference type="Proteomes" id="UP000091926">
    <property type="component" value="Chromosome"/>
</dbReference>
<gene>
    <name evidence="9" type="ORF">BAU07_03025</name>
</gene>
<dbReference type="RefSeq" id="WP_066653990.1">
    <property type="nucleotide sequence ID" value="NZ_CBCSCL010000036.1"/>
</dbReference>
<evidence type="ECO:0000256" key="3">
    <source>
        <dbReference type="ARBA" id="ARBA00022475"/>
    </source>
</evidence>
<sequence>MSFAAALSRLQQPVRRMAGALRYITSPYQRYRHAQALHAIRVSLAMLTTILLTSGLQLPHGDWASVSMLVVIGGIQHHGNIRKKAVERAIGTLLGAAAGLTLILVHAALGSEAITYGLLSLTAGICGYYAIGRGGYMALLTAITMIIVGGHGNNSIEMGLWRSVNVAMGIVVALVFSFALPLLASYAWRFDMALNLRRSARLIARLLSGEALTPEARNAAFADLNRRSINLRNLLPSVAKEMQVPLSQLEEIQNQHRSILATLEMVSGVPLGPDQASRQAVLQAFRAEGHTMRGKLLVIARALRAGNAAPLPPAAGRGPADDDSRTHEPAPAAQPDPGGVMALPQALQGPYWLMRQAIEQVERLSGLLLRLRRPVA</sequence>
<feature type="transmembrane region" description="Helical" evidence="8">
    <location>
        <begin position="88"/>
        <end position="107"/>
    </location>
</feature>
<keyword evidence="10" id="KW-1185">Reference proteome</keyword>
<dbReference type="GO" id="GO:0005886">
    <property type="term" value="C:plasma membrane"/>
    <property type="evidence" value="ECO:0007669"/>
    <property type="project" value="UniProtKB-SubCell"/>
</dbReference>
<keyword evidence="3" id="KW-1003">Cell membrane</keyword>